<feature type="compositionally biased region" description="Gly residues" evidence="19">
    <location>
        <begin position="1867"/>
        <end position="1887"/>
    </location>
</feature>
<evidence type="ECO:0000256" key="18">
    <source>
        <dbReference type="RuleBase" id="RU003808"/>
    </source>
</evidence>
<dbReference type="FunFam" id="1.20.120.350:FF:000011">
    <property type="entry name" value="Voltage-dependent N-type calcium channel subunit alpha"/>
    <property type="match status" value="1"/>
</dbReference>
<dbReference type="InterPro" id="IPR050599">
    <property type="entry name" value="VDCC_alpha-1_subunit"/>
</dbReference>
<dbReference type="FunFam" id="1.10.287.70:FF:000007">
    <property type="entry name" value="Voltage-dependent L-type calcium channel subunit alpha"/>
    <property type="match status" value="1"/>
</dbReference>
<dbReference type="InterPro" id="IPR014873">
    <property type="entry name" value="VDCC_a1su_IQ"/>
</dbReference>
<dbReference type="GO" id="GO:0019722">
    <property type="term" value="P:calcium-mediated signaling"/>
    <property type="evidence" value="ECO:0007669"/>
    <property type="project" value="UniProtKB-ARBA"/>
</dbReference>
<feature type="region of interest" description="Disordered" evidence="19">
    <location>
        <begin position="1"/>
        <end position="21"/>
    </location>
</feature>
<evidence type="ECO:0000256" key="16">
    <source>
        <dbReference type="ARBA" id="ARBA00069462"/>
    </source>
</evidence>
<feature type="region of interest" description="Disordered" evidence="19">
    <location>
        <begin position="890"/>
        <end position="995"/>
    </location>
</feature>
<protein>
    <recommendedName>
        <fullName evidence="16">Voltage-dependent calcium channel type A subunit alpha-1</fullName>
    </recommendedName>
</protein>
<feature type="compositionally biased region" description="Basic residues" evidence="19">
    <location>
        <begin position="2080"/>
        <end position="2091"/>
    </location>
</feature>
<evidence type="ECO:0000313" key="22">
    <source>
        <dbReference type="EMBL" id="MDE51205.1"/>
    </source>
</evidence>
<organism evidence="22">
    <name type="scientific">Aceria tosichella</name>
    <name type="common">wheat curl mite</name>
    <dbReference type="NCBI Taxonomy" id="561515"/>
    <lineage>
        <taxon>Eukaryota</taxon>
        <taxon>Metazoa</taxon>
        <taxon>Ecdysozoa</taxon>
        <taxon>Arthropoda</taxon>
        <taxon>Chelicerata</taxon>
        <taxon>Arachnida</taxon>
        <taxon>Acari</taxon>
        <taxon>Acariformes</taxon>
        <taxon>Trombidiformes</taxon>
        <taxon>Prostigmata</taxon>
        <taxon>Eupodina</taxon>
        <taxon>Eriophyoidea</taxon>
        <taxon>Eriophyidae</taxon>
        <taxon>Eriophyinae</taxon>
        <taxon>Aceriini</taxon>
        <taxon>Aceria</taxon>
    </lineage>
</organism>
<feature type="transmembrane region" description="Helical" evidence="20">
    <location>
        <begin position="757"/>
        <end position="779"/>
    </location>
</feature>
<feature type="transmembrane region" description="Helical" evidence="20">
    <location>
        <begin position="478"/>
        <end position="500"/>
    </location>
</feature>
<feature type="region of interest" description="Disordered" evidence="19">
    <location>
        <begin position="1012"/>
        <end position="1074"/>
    </location>
</feature>
<name>A0A6G1SL48_9ACAR</name>
<feature type="transmembrane region" description="Helical" evidence="20">
    <location>
        <begin position="1351"/>
        <end position="1376"/>
    </location>
</feature>
<feature type="transmembrane region" description="Helical" evidence="20">
    <location>
        <begin position="633"/>
        <end position="653"/>
    </location>
</feature>
<sequence length="2631" mass="291193">MIGGAGSRHRRRRSSPGVHFAQAQQVARLAALNQQRELNGGDDMNPSQESLHGGGPGDGHEIAARRRSSIRMGRRRAVDASDHKTCVLLHSRLKGMKLEDVALQALSNVESTGTSLGDANNPRDPSHTATSGRDYLDGVNCHGGGPGGSGSNAGLGGDSSGGGGGHLGSGSGGLLSSSKQRQLLSGSKLVTMGDSQEKGPTSLFIFEENNFIRLKTRAIIENSVFEWTVLATIIANCVALAMEAHLPNNDKTELAIQIEKTELYFLCIFCAEAFLKIFALGFVLHKGAYLRNVWNIIDFIVVLTGFIALFVHEDSRSIGIDLRTLRAMRVLRPLKLVSGVSSLQVVLKSIIKAMAPLLQIGLLVLFAIVIFAIIGLEFYAGALHNTCYSKTDTSMIVTEGETPTPCFMKGDVSPPSGAYICNDTTSVCLDTWIGPNYGITSFDNIFFAMLTVFQCITMEGWTSILYWTNDALGNSFNWMYFVPLIILGSFFMLNLVLGVLSGEFAKERERVENRQAFLKMRRQQQLERELDGYVNWICKAEEVILKEDRTTEEEKMYIMEARKRAALKRKKLFKGKQQSTDEEDEDDDEDEEGFSRANYIHTRFKSKGACKAFWAMEKRVRAGIRRAIKSQPFYWCVIVLVFLNTSCVAVEHYGQPQWLTEFLFYAEYVFLFLFIFEMCLKMYALGVRTYFESSFNKFDFFVVMGSIFEVIWSYYKEGSFGLSVLRALRLLRIFKVTKYWSSLRNLVISLLASMRSIISLLFLLFLFLLIFALLGMQLFGGEFNFETGTPAANFNTIANALLTVFQILTGEDWNEVMYNGIRSQGGIERGGMVYSVYFIILVLFGNYTLLNVFLAIAVDNLANAQEMTAAQEEEAEDSRQMQAMELEKELAPLRADPSKNQTKSLSSTGRQATASAEPVQVNICPPSPQDKTPGAESKRSRRARKHQQRDEHLATGSSIESSSNERDNQSDGQQAEGQATGTTTSKPGGGATDSDLRLMMMLDDPAYKIPNDFLLDDDDDEDLDSTNPRGSRRTTSGGASGTGGGSTGVGASGGRQTSAMTPNAEDDEEDDSGPRPILPYSSMFILSSTNPIRVFAHNIVNMAYFEPFIMTIIVASSISLAAEDPVLEDSEWNMVLNYFDYAFTLVFTVEMLLKVIDLGVMLHPGSYGRDFWNLLDAIVVICALIAFAFAGSSAGQNLSTIKAFRVLRVLRPLKTIKRVPKLKAVFDCVLTSLRNVFNILIVYILFQFIFAVIAVQLFNGRFFYCTDEAKLTHSQCYGDALKYESVDKAPVPPIKRQWLRHNFNYDDVLAAMLTLFTVQTGEGWPSVLQHSMDSTFEDLGPLPRFRMEMSLFYIIFFIVFPFFFVNIFVALIIITFQEQGEKELEEGEIDKNQKSCIDFAIQAKPLQRYMPKDKDSFKYKIWKVVVSTAFEYFIMVLIVCNTILLMMKSYNETETYKYTLRYLNHTFTTLFALECLLKIVAFGLKNFYKDYWNIFDFVTVCGSAIDAFIVEFGGKKNHMQVGFLRLFRAARLIKLLRQGYTIRILLWTFIQSFKALPYVCLLIAMLFFIYAIIGMQVFGNIAFSPDAQITRHNNFRNFIQGLMLLFRCATGEAWQQVMMSCVEGQQCDPRATKKGRNCGSNAAYSYFVSFIFFCSFLMLNLFVAVIMDNFDYLTRDSSILGAHHLDEFIRVWAEYDPNATGYIHFTEMYDMLRNMDPPLGFGNKCPSRLAYKKLIRMNMPITQGGKVNFTTTLFALIRENLNIKMRAADEMDQADRELRVTLQKLWPLQAKKIINKLLPPHEELNTGNLTVGKIYAGLLIHENWKTTRFGQKPGSGGLSGTALMARLMSAVRNSNTRASHASVDMNGGTGVTGSDSKGGGTGSGGATASGSAGDHFTEGPDRRSSFSYLRRASERRRRLRMKELQGAGGGGGLGDADLGDGNQDGHYQRDGYGNNRNPNDEDDDEQATMDSRRDSGTGEPRLRRAQHIYQDDEGEHEEAEMATMMGIDQDGHAVYHHHHQQQQHDGDGQSLYSSSRGQRRQSYNPSQQQMDGQRRQSTSDRLAEAVTDVMEFVREESFKRGKRHSLHRRRQMAASGSSGSAHGGASSAYPGAGPGGAMGECELDSDSAKYRRRRIMRRSPRRSAAAAAHQQRLAYLNDSDTGSMASMTQDHQQQQLHNMPTTGRMPMTDFDMQQQQQQQQRFRLQQHGGSVQDNQGFFGPDSSRGGQMMQQHRQHQSADACDIINDPSSGMQRFSRHQHQMHSGSGYISELESGGAGGGHPGMMSHSVKASEDEEQIAPGAGAASSSLIRPIQVGQSPPPLVGRADVAAARRKRDNDDLPGTLAGQIDDETAIHLGPESGDEKHSDESQVRFIAPSVAPLSSPSALIMPDEEIVPPDVPYRGRRLPQIPGSRIIRSAADFLHSSFHGRGPQHQHHHQQQQQQQLPSGSVAGTMAATTSNIAATPLVGGSRYNPAAAAAATTGGGIVAGSSGEPIFPSVSESPTSKIPTEAGPLSVTAAQASIVKRQPTLDQQQQVVGTGSSLDGSGSINFPRVSFSPTHGLIGAGPSAGPVASTSAPSYHSAVIATQSTGGTQSKVLAPGMGSAQAETMLPDRLAWTRGRLVKKEEKDDWF</sequence>
<dbReference type="GO" id="GO:0050906">
    <property type="term" value="P:detection of stimulus involved in sensory perception"/>
    <property type="evidence" value="ECO:0007669"/>
    <property type="project" value="UniProtKB-ARBA"/>
</dbReference>
<dbReference type="InterPro" id="IPR002077">
    <property type="entry name" value="VDCCAlpha1"/>
</dbReference>
<keyword evidence="13 20" id="KW-0472">Membrane</keyword>
<dbReference type="InterPro" id="IPR027359">
    <property type="entry name" value="Volt_channel_dom_sf"/>
</dbReference>
<dbReference type="FunFam" id="1.20.120.350:FF:000043">
    <property type="entry name" value="Voltage-dependent L-type calcium channel subunit alpha"/>
    <property type="match status" value="1"/>
</dbReference>
<feature type="compositionally biased region" description="Basic and acidic residues" evidence="19">
    <location>
        <begin position="2052"/>
        <end position="2062"/>
    </location>
</feature>
<keyword evidence="11 20" id="KW-1133">Transmembrane helix</keyword>
<evidence type="ECO:0000256" key="19">
    <source>
        <dbReference type="SAM" id="MobiDB-lite"/>
    </source>
</evidence>
<dbReference type="PRINTS" id="PR00167">
    <property type="entry name" value="CACHANNEL"/>
</dbReference>
<keyword evidence="3" id="KW-0597">Phosphoprotein</keyword>
<feature type="transmembrane region" description="Helical" evidence="20">
    <location>
        <begin position="1556"/>
        <end position="1583"/>
    </location>
</feature>
<feature type="transmembrane region" description="Helical" evidence="20">
    <location>
        <begin position="1494"/>
        <end position="1512"/>
    </location>
</feature>
<evidence type="ECO:0000256" key="14">
    <source>
        <dbReference type="ARBA" id="ARBA00023180"/>
    </source>
</evidence>
<feature type="region of interest" description="Disordered" evidence="19">
    <location>
        <begin position="2423"/>
        <end position="2449"/>
    </location>
</feature>
<dbReference type="SUPFAM" id="SSF81324">
    <property type="entry name" value="Voltage-gated potassium channels"/>
    <property type="match status" value="4"/>
</dbReference>
<dbReference type="GO" id="GO:0005509">
    <property type="term" value="F:calcium ion binding"/>
    <property type="evidence" value="ECO:0007669"/>
    <property type="project" value="InterPro"/>
</dbReference>
<feature type="transmembrane region" description="Helical" evidence="20">
    <location>
        <begin position="665"/>
        <end position="686"/>
    </location>
</feature>
<feature type="compositionally biased region" description="Low complexity" evidence="19">
    <location>
        <begin position="972"/>
        <end position="984"/>
    </location>
</feature>
<dbReference type="FunFam" id="1.10.287.70:FF:000023">
    <property type="entry name" value="Voltage-dependent R-type calcium channel subunit alpha"/>
    <property type="match status" value="1"/>
</dbReference>
<evidence type="ECO:0000256" key="6">
    <source>
        <dbReference type="ARBA" id="ARBA00022692"/>
    </source>
</evidence>
<proteinExistence type="inferred from homology"/>
<keyword evidence="7 17" id="KW-0479">Metal-binding</keyword>
<feature type="compositionally biased region" description="Basic and acidic residues" evidence="19">
    <location>
        <begin position="1970"/>
        <end position="1982"/>
    </location>
</feature>
<feature type="transmembrane region" description="Helical" evidence="20">
    <location>
        <begin position="296"/>
        <end position="312"/>
    </location>
</feature>
<evidence type="ECO:0000256" key="3">
    <source>
        <dbReference type="ARBA" id="ARBA00022553"/>
    </source>
</evidence>
<feature type="compositionally biased region" description="Low complexity" evidence="19">
    <location>
        <begin position="2028"/>
        <end position="2043"/>
    </location>
</feature>
<evidence type="ECO:0000256" key="4">
    <source>
        <dbReference type="ARBA" id="ARBA00022568"/>
    </source>
</evidence>
<dbReference type="GO" id="GO:0016323">
    <property type="term" value="C:basolateral plasma membrane"/>
    <property type="evidence" value="ECO:0007669"/>
    <property type="project" value="UniProtKB-ARBA"/>
</dbReference>
<dbReference type="Gene3D" id="6.10.250.2500">
    <property type="match status" value="1"/>
</dbReference>
<dbReference type="InterPro" id="IPR031649">
    <property type="entry name" value="GPHH_dom"/>
</dbReference>
<feature type="transmembrane region" description="Helical" evidence="20">
    <location>
        <begin position="836"/>
        <end position="858"/>
    </location>
</feature>
<dbReference type="InterPro" id="IPR005821">
    <property type="entry name" value="Ion_trans_dom"/>
</dbReference>
<accession>A0A6G1SL48</accession>
<evidence type="ECO:0000256" key="8">
    <source>
        <dbReference type="ARBA" id="ARBA00022737"/>
    </source>
</evidence>
<evidence type="ECO:0000256" key="2">
    <source>
        <dbReference type="ARBA" id="ARBA00022448"/>
    </source>
</evidence>
<feature type="region of interest" description="Disordered" evidence="19">
    <location>
        <begin position="2327"/>
        <end position="2368"/>
    </location>
</feature>
<dbReference type="GO" id="GO:0009581">
    <property type="term" value="P:detection of external stimulus"/>
    <property type="evidence" value="ECO:0007669"/>
    <property type="project" value="UniProtKB-ARBA"/>
</dbReference>
<dbReference type="Pfam" id="PF08763">
    <property type="entry name" value="Ca_chan_IQ"/>
    <property type="match status" value="1"/>
</dbReference>
<feature type="domain" description="EF-hand" evidence="21">
    <location>
        <begin position="1683"/>
        <end position="1718"/>
    </location>
</feature>
<feature type="transmembrane region" description="Helical" evidence="20">
    <location>
        <begin position="1421"/>
        <end position="1446"/>
    </location>
</feature>
<feature type="binding site" evidence="17">
    <location>
        <position position="811"/>
    </location>
    <ligand>
        <name>Ca(2+)</name>
        <dbReference type="ChEBI" id="CHEBI:29108"/>
    </ligand>
</feature>
<keyword evidence="15" id="KW-0407">Ion channel</keyword>
<dbReference type="Pfam" id="PF00520">
    <property type="entry name" value="Ion_trans"/>
    <property type="match status" value="4"/>
</dbReference>
<evidence type="ECO:0000256" key="7">
    <source>
        <dbReference type="ARBA" id="ARBA00022723"/>
    </source>
</evidence>
<feature type="region of interest" description="Disordered" evidence="19">
    <location>
        <begin position="2077"/>
        <end position="2122"/>
    </location>
</feature>
<evidence type="ECO:0000256" key="5">
    <source>
        <dbReference type="ARBA" id="ARBA00022673"/>
    </source>
</evidence>
<keyword evidence="6 20" id="KW-0812">Transmembrane</keyword>
<feature type="transmembrane region" description="Helical" evidence="20">
    <location>
        <begin position="1142"/>
        <end position="1162"/>
    </location>
</feature>
<dbReference type="InterPro" id="IPR002048">
    <property type="entry name" value="EF_hand_dom"/>
</dbReference>
<keyword evidence="5 18" id="KW-0107">Calcium channel</keyword>
<feature type="transmembrane region" description="Helical" evidence="20">
    <location>
        <begin position="357"/>
        <end position="380"/>
    </location>
</feature>
<feature type="compositionally biased region" description="Basic and acidic residues" evidence="19">
    <location>
        <begin position="1895"/>
        <end position="1904"/>
    </location>
</feature>
<dbReference type="FunFam" id="1.10.287.70:FF:000059">
    <property type="entry name" value="Voltage-dependent N-type calcium channel subunit alpha"/>
    <property type="match status" value="1"/>
</dbReference>
<dbReference type="GO" id="GO:0016322">
    <property type="term" value="P:neuron remodeling"/>
    <property type="evidence" value="ECO:0007669"/>
    <property type="project" value="UniProtKB-ARBA"/>
</dbReference>
<feature type="transmembrane region" description="Helical" evidence="20">
    <location>
        <begin position="445"/>
        <end position="466"/>
    </location>
</feature>
<dbReference type="Gene3D" id="1.10.287.70">
    <property type="match status" value="4"/>
</dbReference>
<evidence type="ECO:0000256" key="20">
    <source>
        <dbReference type="SAM" id="Phobius"/>
    </source>
</evidence>
<feature type="region of interest" description="Disordered" evidence="19">
    <location>
        <begin position="1923"/>
        <end position="1997"/>
    </location>
</feature>
<evidence type="ECO:0000256" key="12">
    <source>
        <dbReference type="ARBA" id="ARBA00023065"/>
    </source>
</evidence>
<keyword evidence="2" id="KW-0813">Transport</keyword>
<dbReference type="GO" id="GO:0009582">
    <property type="term" value="P:detection of abiotic stimulus"/>
    <property type="evidence" value="ECO:0007669"/>
    <property type="project" value="UniProtKB-ARBA"/>
</dbReference>
<evidence type="ECO:0000256" key="11">
    <source>
        <dbReference type="ARBA" id="ARBA00022989"/>
    </source>
</evidence>
<dbReference type="GO" id="GO:0045202">
    <property type="term" value="C:synapse"/>
    <property type="evidence" value="ECO:0007669"/>
    <property type="project" value="GOC"/>
</dbReference>
<keyword evidence="14" id="KW-0325">Glycoprotein</keyword>
<dbReference type="FunFam" id="1.10.238.10:FF:000063">
    <property type="entry name" value="Voltage-dependent N-type calcium channel subunit alpha"/>
    <property type="match status" value="1"/>
</dbReference>
<feature type="region of interest" description="Disordered" evidence="19">
    <location>
        <begin position="37"/>
        <end position="61"/>
    </location>
</feature>
<dbReference type="PANTHER" id="PTHR45628">
    <property type="entry name" value="VOLTAGE-DEPENDENT CALCIUM CHANNEL TYPE A SUBUNIT ALPHA-1"/>
    <property type="match status" value="1"/>
</dbReference>
<dbReference type="Gene3D" id="1.20.120.350">
    <property type="entry name" value="Voltage-gated potassium channels. Chain C"/>
    <property type="match status" value="4"/>
</dbReference>
<evidence type="ECO:0000256" key="15">
    <source>
        <dbReference type="ARBA" id="ARBA00023303"/>
    </source>
</evidence>
<feature type="transmembrane region" description="Helical" evidence="20">
    <location>
        <begin position="1467"/>
        <end position="1488"/>
    </location>
</feature>
<evidence type="ECO:0000256" key="13">
    <source>
        <dbReference type="ARBA" id="ARBA00023136"/>
    </source>
</evidence>
<comment type="similarity">
    <text evidence="18">Belongs to the calcium channel alpha-1 subunit (TC 1.A.1.11) family.</text>
</comment>
<feature type="compositionally biased region" description="Gly residues" evidence="19">
    <location>
        <begin position="141"/>
        <end position="173"/>
    </location>
</feature>
<dbReference type="EMBL" id="GGYP01006434">
    <property type="protein sequence ID" value="MDE51205.1"/>
    <property type="molecule type" value="Transcribed_RNA"/>
</dbReference>
<feature type="transmembrane region" description="Helical" evidence="20">
    <location>
        <begin position="224"/>
        <end position="242"/>
    </location>
</feature>
<dbReference type="GO" id="GO:0007268">
    <property type="term" value="P:chemical synaptic transmission"/>
    <property type="evidence" value="ECO:0007669"/>
    <property type="project" value="TreeGrafter"/>
</dbReference>
<feature type="compositionally biased region" description="Polar residues" evidence="19">
    <location>
        <begin position="898"/>
        <end position="914"/>
    </location>
</feature>
<feature type="region of interest" description="Disordered" evidence="19">
    <location>
        <begin position="2015"/>
        <end position="2062"/>
    </location>
</feature>
<keyword evidence="9 17" id="KW-0106">Calcium</keyword>
<feature type="compositionally biased region" description="Low complexity" evidence="19">
    <location>
        <begin position="2093"/>
        <end position="2111"/>
    </location>
</feature>
<keyword evidence="4 18" id="KW-0109">Calcium transport</keyword>
<feature type="binding site" evidence="17">
    <location>
        <position position="1322"/>
    </location>
    <ligand>
        <name>Ca(2+)</name>
        <dbReference type="ChEBI" id="CHEBI:29108"/>
    </ligand>
</feature>
<keyword evidence="12" id="KW-0406">Ion transport</keyword>
<dbReference type="PROSITE" id="PS50222">
    <property type="entry name" value="EF_HAND_2"/>
    <property type="match status" value="1"/>
</dbReference>
<dbReference type="FunFam" id="1.20.120.350:FF:000013">
    <property type="entry name" value="Voltage-dependent N-type calcium channel subunit alpha"/>
    <property type="match status" value="1"/>
</dbReference>
<feature type="transmembrane region" description="Helical" evidence="20">
    <location>
        <begin position="1236"/>
        <end position="1258"/>
    </location>
</feature>
<feature type="compositionally biased region" description="Gly residues" evidence="19">
    <location>
        <begin position="1038"/>
        <end position="1053"/>
    </location>
</feature>
<dbReference type="GO" id="GO:0098703">
    <property type="term" value="P:calcium ion import across plasma membrane"/>
    <property type="evidence" value="ECO:0007669"/>
    <property type="project" value="TreeGrafter"/>
</dbReference>
<reference evidence="22" key="1">
    <citation type="submission" date="2018-10" db="EMBL/GenBank/DDBJ databases">
        <title>Transcriptome assembly of Aceria tosichella (Wheat curl mite) Type 2.</title>
        <authorList>
            <person name="Scully E.D."/>
            <person name="Geib S.M."/>
            <person name="Palmer N.A."/>
            <person name="Gupta A.K."/>
            <person name="Sarath G."/>
            <person name="Tatineni S."/>
        </authorList>
    </citation>
    <scope>NUCLEOTIDE SEQUENCE</scope>
    <source>
        <strain evidence="22">LincolnNE</strain>
    </source>
</reference>
<feature type="binding site" evidence="17">
    <location>
        <position position="459"/>
    </location>
    <ligand>
        <name>Ca(2+)</name>
        <dbReference type="ChEBI" id="CHEBI:29108"/>
    </ligand>
</feature>
<feature type="compositionally biased region" description="Low complexity" evidence="19">
    <location>
        <begin position="1935"/>
        <end position="1945"/>
    </location>
</feature>
<feature type="compositionally biased region" description="Acidic residues" evidence="19">
    <location>
        <begin position="1014"/>
        <end position="1024"/>
    </location>
</feature>
<keyword evidence="8" id="KW-0677">Repeat</keyword>
<dbReference type="GO" id="GO:0042045">
    <property type="term" value="P:epithelial fluid transport"/>
    <property type="evidence" value="ECO:0007669"/>
    <property type="project" value="UniProtKB-ARBA"/>
</dbReference>
<evidence type="ECO:0000256" key="17">
    <source>
        <dbReference type="PIRSR" id="PIRSR602077-1"/>
    </source>
</evidence>
<evidence type="ECO:0000259" key="21">
    <source>
        <dbReference type="PROSITE" id="PS50222"/>
    </source>
</evidence>
<feature type="region of interest" description="Disordered" evidence="19">
    <location>
        <begin position="111"/>
        <end position="177"/>
    </location>
</feature>
<feature type="transmembrane region" description="Helical" evidence="20">
    <location>
        <begin position="1174"/>
        <end position="1194"/>
    </location>
</feature>
<evidence type="ECO:0000256" key="1">
    <source>
        <dbReference type="ARBA" id="ARBA00004141"/>
    </source>
</evidence>
<gene>
    <name evidence="22" type="primary">CAC_1</name>
    <name evidence="22" type="ORF">g.19499</name>
</gene>
<evidence type="ECO:0000256" key="9">
    <source>
        <dbReference type="ARBA" id="ARBA00022837"/>
    </source>
</evidence>
<dbReference type="FunFam" id="1.20.120.350:FF:000001">
    <property type="entry name" value="Voltage-dependent L-type calcium channel subunit alpha"/>
    <property type="match status" value="1"/>
</dbReference>
<comment type="subcellular location">
    <subcellularLocation>
        <location evidence="1 18">Membrane</location>
        <topology evidence="1 18">Multi-pass membrane protein</topology>
    </subcellularLocation>
</comment>
<dbReference type="Gene3D" id="1.10.238.10">
    <property type="entry name" value="EF-hand"/>
    <property type="match status" value="1"/>
</dbReference>
<dbReference type="PANTHER" id="PTHR45628:SF7">
    <property type="entry name" value="VOLTAGE-DEPENDENT CALCIUM CHANNEL TYPE A SUBUNIT ALPHA-1"/>
    <property type="match status" value="1"/>
</dbReference>
<keyword evidence="10 18" id="KW-0851">Voltage-gated channel</keyword>
<feature type="transmembrane region" description="Helical" evidence="20">
    <location>
        <begin position="263"/>
        <end position="284"/>
    </location>
</feature>
<dbReference type="GO" id="GO:0005891">
    <property type="term" value="C:voltage-gated calcium channel complex"/>
    <property type="evidence" value="ECO:0007669"/>
    <property type="project" value="InterPro"/>
</dbReference>
<feature type="region of interest" description="Disordered" evidence="19">
    <location>
        <begin position="1854"/>
        <end position="1908"/>
    </location>
</feature>
<dbReference type="Pfam" id="PF16905">
    <property type="entry name" value="GPHH"/>
    <property type="match status" value="1"/>
</dbReference>
<dbReference type="GO" id="GO:0008331">
    <property type="term" value="F:high voltage-gated calcium channel activity"/>
    <property type="evidence" value="ECO:0007669"/>
    <property type="project" value="TreeGrafter"/>
</dbReference>
<feature type="transmembrane region" description="Helical" evidence="20">
    <location>
        <begin position="1643"/>
        <end position="1667"/>
    </location>
</feature>
<dbReference type="SMART" id="SM01062">
    <property type="entry name" value="Ca_chan_IQ"/>
    <property type="match status" value="1"/>
</dbReference>
<evidence type="ECO:0000256" key="10">
    <source>
        <dbReference type="ARBA" id="ARBA00022882"/>
    </source>
</evidence>